<proteinExistence type="predicted"/>
<feature type="region of interest" description="Disordered" evidence="2">
    <location>
        <begin position="569"/>
        <end position="596"/>
    </location>
</feature>
<protein>
    <recommendedName>
        <fullName evidence="3">Trichohyalin-plectin-homology domain-containing protein</fullName>
    </recommendedName>
</protein>
<reference evidence="4 5" key="1">
    <citation type="submission" date="2009-08" db="EMBL/GenBank/DDBJ databases">
        <title>The Genome Sequence of Spizellomyces punctatus strain DAOM BR117.</title>
        <authorList>
            <consortium name="The Broad Institute Genome Sequencing Platform"/>
            <person name="Russ C."/>
            <person name="Cuomo C."/>
            <person name="Shea T."/>
            <person name="Young S.K."/>
            <person name="Zeng Q."/>
            <person name="Koehrsen M."/>
            <person name="Haas B."/>
            <person name="Borodovsky M."/>
            <person name="Guigo R."/>
            <person name="Alvarado L."/>
            <person name="Berlin A."/>
            <person name="Bochicchio J."/>
            <person name="Borenstein D."/>
            <person name="Chapman S."/>
            <person name="Chen Z."/>
            <person name="Engels R."/>
            <person name="Freedman E."/>
            <person name="Gellesch M."/>
            <person name="Goldberg J."/>
            <person name="Griggs A."/>
            <person name="Gujja S."/>
            <person name="Heiman D."/>
            <person name="Hepburn T."/>
            <person name="Howarth C."/>
            <person name="Jen D."/>
            <person name="Larson L."/>
            <person name="Lewis B."/>
            <person name="Mehta T."/>
            <person name="Park D."/>
            <person name="Pearson M."/>
            <person name="Roberts A."/>
            <person name="Saif S."/>
            <person name="Shenoy N."/>
            <person name="Sisk P."/>
            <person name="Stolte C."/>
            <person name="Sykes S."/>
            <person name="Thomson T."/>
            <person name="Walk T."/>
            <person name="White J."/>
            <person name="Yandava C."/>
            <person name="Burger G."/>
            <person name="Gray M.W."/>
            <person name="Holland P.W.H."/>
            <person name="King N."/>
            <person name="Lang F.B.F."/>
            <person name="Roger A.J."/>
            <person name="Ruiz-Trillo I."/>
            <person name="Lander E."/>
            <person name="Nusbaum C."/>
        </authorList>
    </citation>
    <scope>NUCLEOTIDE SEQUENCE [LARGE SCALE GENOMIC DNA]</scope>
    <source>
        <strain evidence="4 5">DAOM BR117</strain>
    </source>
</reference>
<evidence type="ECO:0000313" key="4">
    <source>
        <dbReference type="EMBL" id="KNC95943.1"/>
    </source>
</evidence>
<evidence type="ECO:0000256" key="2">
    <source>
        <dbReference type="SAM" id="MobiDB-lite"/>
    </source>
</evidence>
<evidence type="ECO:0000313" key="5">
    <source>
        <dbReference type="Proteomes" id="UP000053201"/>
    </source>
</evidence>
<evidence type="ECO:0000259" key="3">
    <source>
        <dbReference type="Pfam" id="PF13868"/>
    </source>
</evidence>
<accession>A0A0L0H5D8</accession>
<dbReference type="InterPro" id="IPR043597">
    <property type="entry name" value="TPH_dom"/>
</dbReference>
<dbReference type="EMBL" id="KQ257473">
    <property type="protein sequence ID" value="KNC95943.1"/>
    <property type="molecule type" value="Genomic_DNA"/>
</dbReference>
<sequence>MTTVGILSQNIGPHLGYYPGDFSQPFQDDANATDARSRKRMEPVIVSALDLKRLQQKLEGVGVEERIRQMQKEDREERYRLSKARVSRWDNTIAGQRRKRLQSRSDRLAAEEAERVRMDQEYAAEEAERRKAAIDRAKQLQYYQTDMVKNFHSKVVLFEALKERDMQVALKKERAELERKRDLEYAREEEPKAVAAKQAELQVQLEVRRRALQAQQDLLDQLRQKQAREDVEAEACRREAETLTRLDEEFKQKQKEAAAKQRSQRAILRQELLNMKEELATRNAADRQLDAEESRKADEWADRKRQQNIKKKERERTWFNESQRMRQCIGEQTAKEDALIDAKIDEAVAKAMRDREEKVKRQEKEAAEKKRRQADELTTAYKSHIRRTEIQRKIQKEQDQEELKEYVRLNEQATSERKVRKQELLRKGKELQDVHLREIALHTAQRAKDREEQLANDRATLAVHEHDDERLQAYMKSLAAESWAQDNARLQHYVHEETSKPKDQRPWRLADKHWVDTGKRLGLTSNKYHPMDVAGTNEICRGDFLSVVGKATSRCGSAAGGATVVCTPQPSASPANSRPASSSTIISPRTGGHCKQGRPAILERLPAVHV</sequence>
<dbReference type="InterPro" id="IPR039986">
    <property type="entry name" value="CFAP210"/>
</dbReference>
<dbReference type="OrthoDB" id="331765at2759"/>
<dbReference type="AlphaFoldDB" id="A0A0L0H5D8"/>
<dbReference type="STRING" id="645134.A0A0L0H5D8"/>
<feature type="region of interest" description="Disordered" evidence="2">
    <location>
        <begin position="355"/>
        <end position="376"/>
    </location>
</feature>
<dbReference type="Proteomes" id="UP000053201">
    <property type="component" value="Unassembled WGS sequence"/>
</dbReference>
<keyword evidence="5" id="KW-1185">Reference proteome</keyword>
<dbReference type="VEuPathDB" id="FungiDB:SPPG_08695"/>
<dbReference type="RefSeq" id="XP_016603983.1">
    <property type="nucleotide sequence ID" value="XM_016756848.1"/>
</dbReference>
<dbReference type="GeneID" id="27691839"/>
<dbReference type="PANTHER" id="PTHR28663:SF1">
    <property type="entry name" value="CILIA- AND FLAGELLA- ASSOCIATED PROTEIN 210"/>
    <property type="match status" value="1"/>
</dbReference>
<name>A0A0L0H5D8_SPIPD</name>
<dbReference type="PANTHER" id="PTHR28663">
    <property type="entry name" value="COILED-COIL DOMAIN-CONTAINING PROTEIN 173"/>
    <property type="match status" value="1"/>
</dbReference>
<gene>
    <name evidence="4" type="ORF">SPPG_08695</name>
</gene>
<dbReference type="eggNOG" id="ENOG502QPZ3">
    <property type="taxonomic scope" value="Eukaryota"/>
</dbReference>
<feature type="domain" description="Trichohyalin-plectin-homology" evidence="3">
    <location>
        <begin position="143"/>
        <end position="481"/>
    </location>
</feature>
<keyword evidence="1" id="KW-0175">Coiled coil</keyword>
<evidence type="ECO:0000256" key="1">
    <source>
        <dbReference type="ARBA" id="ARBA00023054"/>
    </source>
</evidence>
<feature type="compositionally biased region" description="Basic and acidic residues" evidence="2">
    <location>
        <begin position="355"/>
        <end position="368"/>
    </location>
</feature>
<feature type="compositionally biased region" description="Low complexity" evidence="2">
    <location>
        <begin position="570"/>
        <end position="583"/>
    </location>
</feature>
<dbReference type="OMA" id="EMHFRSQ"/>
<feature type="region of interest" description="Disordered" evidence="2">
    <location>
        <begin position="283"/>
        <end position="312"/>
    </location>
</feature>
<dbReference type="Pfam" id="PF13868">
    <property type="entry name" value="TPH"/>
    <property type="match status" value="1"/>
</dbReference>
<organism evidence="4 5">
    <name type="scientific">Spizellomyces punctatus (strain DAOM BR117)</name>
    <dbReference type="NCBI Taxonomy" id="645134"/>
    <lineage>
        <taxon>Eukaryota</taxon>
        <taxon>Fungi</taxon>
        <taxon>Fungi incertae sedis</taxon>
        <taxon>Chytridiomycota</taxon>
        <taxon>Chytridiomycota incertae sedis</taxon>
        <taxon>Chytridiomycetes</taxon>
        <taxon>Spizellomycetales</taxon>
        <taxon>Spizellomycetaceae</taxon>
        <taxon>Spizellomyces</taxon>
    </lineage>
</organism>
<dbReference type="InParanoid" id="A0A0L0H5D8"/>